<reference evidence="2" key="1">
    <citation type="submission" date="2018-06" db="EMBL/GenBank/DDBJ databases">
        <authorList>
            <person name="Martinez Ocampo F."/>
            <person name="Quiroz Castaneda R.E."/>
            <person name="Rojas Lopez X."/>
        </authorList>
    </citation>
    <scope>NUCLEOTIDE SEQUENCE [LARGE SCALE GENOMIC DNA]</scope>
    <source>
        <strain evidence="2">INIFAP02</strain>
    </source>
</reference>
<gene>
    <name evidence="1" type="ORF">DNK47_00570</name>
</gene>
<evidence type="ECO:0000313" key="2">
    <source>
        <dbReference type="Proteomes" id="UP000249762"/>
    </source>
</evidence>
<dbReference type="Gene3D" id="3.40.50.1000">
    <property type="entry name" value="HAD superfamily/HAD-like"/>
    <property type="match status" value="1"/>
</dbReference>
<comment type="caution">
    <text evidence="1">The sequence shown here is derived from an EMBL/GenBank/DDBJ whole genome shotgun (WGS) entry which is preliminary data.</text>
</comment>
<keyword evidence="2" id="KW-1185">Reference proteome</keyword>
<dbReference type="InterPro" id="IPR036412">
    <property type="entry name" value="HAD-like_sf"/>
</dbReference>
<evidence type="ECO:0000313" key="1">
    <source>
        <dbReference type="EMBL" id="RAO95331.1"/>
    </source>
</evidence>
<dbReference type="RefSeq" id="WP_112664992.1">
    <property type="nucleotide sequence ID" value="NZ_QKVO01000001.1"/>
</dbReference>
<dbReference type="InterPro" id="IPR023214">
    <property type="entry name" value="HAD_sf"/>
</dbReference>
<dbReference type="SUPFAM" id="SSF56784">
    <property type="entry name" value="HAD-like"/>
    <property type="match status" value="1"/>
</dbReference>
<protein>
    <submittedName>
        <fullName evidence="1">Uncharacterized protein</fullName>
    </submittedName>
</protein>
<organism evidence="1 2">
    <name type="scientific">Mycoplasma wenyonii</name>
    <dbReference type="NCBI Taxonomy" id="65123"/>
    <lineage>
        <taxon>Bacteria</taxon>
        <taxon>Bacillati</taxon>
        <taxon>Mycoplasmatota</taxon>
        <taxon>Mollicutes</taxon>
        <taxon>Mycoplasmataceae</taxon>
        <taxon>Mycoplasma</taxon>
    </lineage>
</organism>
<sequence length="368" mass="43427">MIIEQEKIIAFELDFLQIKKDYSEEELTKLFSLLKELGIYGNLFLFTNTSLQLASNFLKEKELNIGYLISNSGTCVYNLITNKKEKESFLDQELLELIVRFSFFNNLIFVILGANQSFIFGFDYLNSEEQKIYSGLVRLKKLSQIQEVIENNSVYSLKMLFTEKKSELRIKKIHNFLIKLLELQVQIDYQVVDPAIYLFSRKHTKAQIMSEILGINEQEVSNNLIYSSWSIPDIQLASNSFFWLSVSEFENRITKDSPDSSVLYLSKDSQVWIDWWREHDYLWRERALKLDWISRKIKKAELLNNTNNYFELDLIDGLLKSKLMNEKSNAWETLQRKIMGIQKKKLITLFLWTEQLSNLVTMNSLETK</sequence>
<accession>A0A328PV68</accession>
<proteinExistence type="predicted"/>
<dbReference type="EMBL" id="QKVO01000001">
    <property type="protein sequence ID" value="RAO95331.1"/>
    <property type="molecule type" value="Genomic_DNA"/>
</dbReference>
<dbReference type="Gene3D" id="3.30.1240.10">
    <property type="match status" value="1"/>
</dbReference>
<name>A0A328PV68_9MOLU</name>
<dbReference type="OrthoDB" id="396143at2"/>
<dbReference type="Proteomes" id="UP000249762">
    <property type="component" value="Unassembled WGS sequence"/>
</dbReference>
<dbReference type="AlphaFoldDB" id="A0A328PV68"/>